<evidence type="ECO:0000313" key="1">
    <source>
        <dbReference type="EMBL" id="KAI3692325.1"/>
    </source>
</evidence>
<accession>A0ACB8Z4V8</accession>
<dbReference type="Proteomes" id="UP001055879">
    <property type="component" value="Linkage Group LG11"/>
</dbReference>
<dbReference type="EMBL" id="CM042057">
    <property type="protein sequence ID" value="KAI3692325.1"/>
    <property type="molecule type" value="Genomic_DNA"/>
</dbReference>
<keyword evidence="2" id="KW-1185">Reference proteome</keyword>
<organism evidence="1 2">
    <name type="scientific">Arctium lappa</name>
    <name type="common">Greater burdock</name>
    <name type="synonym">Lappa major</name>
    <dbReference type="NCBI Taxonomy" id="4217"/>
    <lineage>
        <taxon>Eukaryota</taxon>
        <taxon>Viridiplantae</taxon>
        <taxon>Streptophyta</taxon>
        <taxon>Embryophyta</taxon>
        <taxon>Tracheophyta</taxon>
        <taxon>Spermatophyta</taxon>
        <taxon>Magnoliopsida</taxon>
        <taxon>eudicotyledons</taxon>
        <taxon>Gunneridae</taxon>
        <taxon>Pentapetalae</taxon>
        <taxon>asterids</taxon>
        <taxon>campanulids</taxon>
        <taxon>Asterales</taxon>
        <taxon>Asteraceae</taxon>
        <taxon>Carduoideae</taxon>
        <taxon>Cardueae</taxon>
        <taxon>Arctiinae</taxon>
        <taxon>Arctium</taxon>
    </lineage>
</organism>
<comment type="caution">
    <text evidence="1">The sequence shown here is derived from an EMBL/GenBank/DDBJ whole genome shotgun (WGS) entry which is preliminary data.</text>
</comment>
<sequence>MENRGSKGHTGEKERRKETTVQSLLEYAHNHVERNEATKHDCVKKGNNNMTQKGKVGNSYIDAIASGIIGDSSCSTKSILETCVVVPKELKIVM</sequence>
<proteinExistence type="predicted"/>
<reference evidence="2" key="1">
    <citation type="journal article" date="2022" name="Mol. Ecol. Resour.">
        <title>The genomes of chicory, endive, great burdock and yacon provide insights into Asteraceae palaeo-polyploidization history and plant inulin production.</title>
        <authorList>
            <person name="Fan W."/>
            <person name="Wang S."/>
            <person name="Wang H."/>
            <person name="Wang A."/>
            <person name="Jiang F."/>
            <person name="Liu H."/>
            <person name="Zhao H."/>
            <person name="Xu D."/>
            <person name="Zhang Y."/>
        </authorList>
    </citation>
    <scope>NUCLEOTIDE SEQUENCE [LARGE SCALE GENOMIC DNA]</scope>
    <source>
        <strain evidence="2">cv. Niubang</strain>
    </source>
</reference>
<evidence type="ECO:0000313" key="2">
    <source>
        <dbReference type="Proteomes" id="UP001055879"/>
    </source>
</evidence>
<reference evidence="1 2" key="2">
    <citation type="journal article" date="2022" name="Mol. Ecol. Resour.">
        <title>The genomes of chicory, endive, great burdock and yacon provide insights into Asteraceae paleo-polyploidization history and plant inulin production.</title>
        <authorList>
            <person name="Fan W."/>
            <person name="Wang S."/>
            <person name="Wang H."/>
            <person name="Wang A."/>
            <person name="Jiang F."/>
            <person name="Liu H."/>
            <person name="Zhao H."/>
            <person name="Xu D."/>
            <person name="Zhang Y."/>
        </authorList>
    </citation>
    <scope>NUCLEOTIDE SEQUENCE [LARGE SCALE GENOMIC DNA]</scope>
    <source>
        <strain evidence="2">cv. Niubang</strain>
    </source>
</reference>
<gene>
    <name evidence="1" type="ORF">L6452_32139</name>
</gene>
<name>A0ACB8Z4V8_ARCLA</name>
<protein>
    <submittedName>
        <fullName evidence="1">Uncharacterized protein</fullName>
    </submittedName>
</protein>